<accession>A0ACB9NZW2</accession>
<keyword evidence="2" id="KW-1185">Reference proteome</keyword>
<reference evidence="2" key="1">
    <citation type="journal article" date="2023" name="Front. Plant Sci.">
        <title>Chromosomal-level genome assembly of Melastoma candidum provides insights into trichome evolution.</title>
        <authorList>
            <person name="Zhong Y."/>
            <person name="Wu W."/>
            <person name="Sun C."/>
            <person name="Zou P."/>
            <person name="Liu Y."/>
            <person name="Dai S."/>
            <person name="Zhou R."/>
        </authorList>
    </citation>
    <scope>NUCLEOTIDE SEQUENCE [LARGE SCALE GENOMIC DNA]</scope>
</reference>
<comment type="caution">
    <text evidence="1">The sequence shown here is derived from an EMBL/GenBank/DDBJ whole genome shotgun (WGS) entry which is preliminary data.</text>
</comment>
<proteinExistence type="predicted"/>
<dbReference type="Proteomes" id="UP001057402">
    <property type="component" value="Chromosome 7"/>
</dbReference>
<evidence type="ECO:0000313" key="2">
    <source>
        <dbReference type="Proteomes" id="UP001057402"/>
    </source>
</evidence>
<name>A0ACB9NZW2_9MYRT</name>
<organism evidence="1 2">
    <name type="scientific">Melastoma candidum</name>
    <dbReference type="NCBI Taxonomy" id="119954"/>
    <lineage>
        <taxon>Eukaryota</taxon>
        <taxon>Viridiplantae</taxon>
        <taxon>Streptophyta</taxon>
        <taxon>Embryophyta</taxon>
        <taxon>Tracheophyta</taxon>
        <taxon>Spermatophyta</taxon>
        <taxon>Magnoliopsida</taxon>
        <taxon>eudicotyledons</taxon>
        <taxon>Gunneridae</taxon>
        <taxon>Pentapetalae</taxon>
        <taxon>rosids</taxon>
        <taxon>malvids</taxon>
        <taxon>Myrtales</taxon>
        <taxon>Melastomataceae</taxon>
        <taxon>Melastomatoideae</taxon>
        <taxon>Melastomateae</taxon>
        <taxon>Melastoma</taxon>
    </lineage>
</organism>
<sequence>MSHLYLTRKLMLTQQPEFLSAGGSNNIVPDLPRLRRMSSYRSGSLANSAFAEDNDVEDLEMLLEAYFMQLDGTHNKILSVMNIQLDNQRNELIQLQLTLTIASFAIALDTCIAGVFGMNIPCPLYNIDGIFSYFVGGTTGACILVYFMLLGYARWKKLLGS</sequence>
<evidence type="ECO:0000313" key="1">
    <source>
        <dbReference type="EMBL" id="KAI4342254.1"/>
    </source>
</evidence>
<dbReference type="EMBL" id="CM042886">
    <property type="protein sequence ID" value="KAI4342254.1"/>
    <property type="molecule type" value="Genomic_DNA"/>
</dbReference>
<protein>
    <submittedName>
        <fullName evidence="1">Uncharacterized protein</fullName>
    </submittedName>
</protein>
<gene>
    <name evidence="1" type="ORF">MLD38_026897</name>
</gene>